<keyword evidence="11 21" id="KW-0460">Magnesium</keyword>
<feature type="binding site" evidence="21">
    <location>
        <position position="300"/>
    </location>
    <ligand>
        <name>Mg(2+)</name>
        <dbReference type="ChEBI" id="CHEBI:18420"/>
        <label>1</label>
    </ligand>
</feature>
<evidence type="ECO:0000256" key="9">
    <source>
        <dbReference type="ARBA" id="ARBA00022741"/>
    </source>
</evidence>
<evidence type="ECO:0000256" key="8">
    <source>
        <dbReference type="ARBA" id="ARBA00022723"/>
    </source>
</evidence>
<gene>
    <name evidence="18" type="primary">ddl</name>
    <name evidence="24" type="ORF">DWY58_16900</name>
</gene>
<dbReference type="InterPro" id="IPR000291">
    <property type="entry name" value="D-Ala_lig_Van_CS"/>
</dbReference>
<keyword evidence="8 21" id="KW-0479">Metal-binding</keyword>
<evidence type="ECO:0000313" key="24">
    <source>
        <dbReference type="EMBL" id="RGR25937.1"/>
    </source>
</evidence>
<sequence>MKRNKVAIIFGGKSAEHEVSLASATNVYQAMNKERFMPVLIGINKSGEWFYNGDYPSSTVNLTENDYFQKAQNVYLSSTGDNIKVINKKDNTVLTDFNVAFPIVHGTFGEDGTLQGILKSAGIPFVGPDVLASAIAMDKDIAKRLFQLEGIPVASSYTVYKHNASSYTFKQITDRMGLPCFVKPANAGSSVGVSKVRSEAEYRNALQEAFRYDNKVLVEEAVIGKELECGVLGNEDARASVVGEIVATENFYSYDAKYISSTGATLQVPAHIDNTLSDSIREYAVKAFHAIGCEGMARVDFLLSDNGKLVLNEINTLPGFTAISMYPKMWEQTGISEKELITELITLAVQRHERDTSLSVEVKP</sequence>
<dbReference type="Proteomes" id="UP000284161">
    <property type="component" value="Unassembled WGS sequence"/>
</dbReference>
<comment type="similarity">
    <text evidence="5 18">Belongs to the D-alanine--D-alanine ligase family.</text>
</comment>
<dbReference type="GO" id="GO:0009252">
    <property type="term" value="P:peptidoglycan biosynthetic process"/>
    <property type="evidence" value="ECO:0007669"/>
    <property type="project" value="UniProtKB-UniRule"/>
</dbReference>
<dbReference type="InterPro" id="IPR011095">
    <property type="entry name" value="Dala_Dala_lig_C"/>
</dbReference>
<dbReference type="GO" id="GO:0071555">
    <property type="term" value="P:cell wall organization"/>
    <property type="evidence" value="ECO:0007669"/>
    <property type="project" value="UniProtKB-KW"/>
</dbReference>
<evidence type="ECO:0000256" key="6">
    <source>
        <dbReference type="ARBA" id="ARBA00022490"/>
    </source>
</evidence>
<keyword evidence="7 18" id="KW-0436">Ligase</keyword>
<keyword evidence="12 18" id="KW-0133">Cell shape</keyword>
<keyword evidence="6 18" id="KW-0963">Cytoplasm</keyword>
<evidence type="ECO:0000256" key="1">
    <source>
        <dbReference type="ARBA" id="ARBA00001936"/>
    </source>
</evidence>
<evidence type="ECO:0000256" key="2">
    <source>
        <dbReference type="ARBA" id="ARBA00003921"/>
    </source>
</evidence>
<dbReference type="Gene3D" id="3.30.1490.20">
    <property type="entry name" value="ATP-grasp fold, A domain"/>
    <property type="match status" value="1"/>
</dbReference>
<dbReference type="SUPFAM" id="SSF56059">
    <property type="entry name" value="Glutathione synthetase ATP-binding domain-like"/>
    <property type="match status" value="1"/>
</dbReference>
<dbReference type="InterPro" id="IPR011761">
    <property type="entry name" value="ATP-grasp"/>
</dbReference>
<evidence type="ECO:0000256" key="10">
    <source>
        <dbReference type="ARBA" id="ARBA00022840"/>
    </source>
</evidence>
<comment type="catalytic activity">
    <reaction evidence="16 18">
        <text>2 D-alanine + ATP = D-alanyl-D-alanine + ADP + phosphate + H(+)</text>
        <dbReference type="Rhea" id="RHEA:11224"/>
        <dbReference type="ChEBI" id="CHEBI:15378"/>
        <dbReference type="ChEBI" id="CHEBI:30616"/>
        <dbReference type="ChEBI" id="CHEBI:43474"/>
        <dbReference type="ChEBI" id="CHEBI:57416"/>
        <dbReference type="ChEBI" id="CHEBI:57822"/>
        <dbReference type="ChEBI" id="CHEBI:456216"/>
        <dbReference type="EC" id="6.3.2.4"/>
    </reaction>
</comment>
<feature type="binding site" evidence="20">
    <location>
        <begin position="189"/>
        <end position="190"/>
    </location>
    <ligand>
        <name>ATP</name>
        <dbReference type="ChEBI" id="CHEBI:30616"/>
    </ligand>
</feature>
<dbReference type="NCBIfam" id="NF002378">
    <property type="entry name" value="PRK01372.1"/>
    <property type="match status" value="1"/>
</dbReference>
<dbReference type="PROSITE" id="PS50975">
    <property type="entry name" value="ATP_GRASP"/>
    <property type="match status" value="1"/>
</dbReference>
<comment type="caution">
    <text evidence="24">The sequence shown here is derived from an EMBL/GenBank/DDBJ whole genome shotgun (WGS) entry which is preliminary data.</text>
</comment>
<keyword evidence="14 21" id="KW-0464">Manganese</keyword>
<dbReference type="FunFam" id="3.30.1490.20:FF:000007">
    <property type="entry name" value="D-alanine--D-alanine ligase"/>
    <property type="match status" value="1"/>
</dbReference>
<dbReference type="PROSITE" id="PS00843">
    <property type="entry name" value="DALA_DALA_LIGASE_1"/>
    <property type="match status" value="1"/>
</dbReference>
<dbReference type="NCBIfam" id="TIGR01205">
    <property type="entry name" value="D_ala_D_alaTIGR"/>
    <property type="match status" value="1"/>
</dbReference>
<dbReference type="EC" id="6.3.2.4" evidence="18"/>
<feature type="binding site" evidence="20">
    <location>
        <begin position="219"/>
        <end position="226"/>
    </location>
    <ligand>
        <name>ATP</name>
        <dbReference type="ChEBI" id="CHEBI:30616"/>
    </ligand>
</feature>
<dbReference type="InterPro" id="IPR005905">
    <property type="entry name" value="D_ala_D_ala"/>
</dbReference>
<dbReference type="GO" id="GO:0005829">
    <property type="term" value="C:cytosol"/>
    <property type="evidence" value="ECO:0007669"/>
    <property type="project" value="TreeGrafter"/>
</dbReference>
<evidence type="ECO:0000256" key="3">
    <source>
        <dbReference type="ARBA" id="ARBA00004496"/>
    </source>
</evidence>
<feature type="active site" evidence="19">
    <location>
        <position position="16"/>
    </location>
</feature>
<evidence type="ECO:0000256" key="14">
    <source>
        <dbReference type="ARBA" id="ARBA00023211"/>
    </source>
</evidence>
<dbReference type="InterPro" id="IPR013815">
    <property type="entry name" value="ATP_grasp_subdomain_1"/>
</dbReference>
<feature type="binding site" evidence="21">
    <location>
        <position position="313"/>
    </location>
    <ligand>
        <name>Mg(2+)</name>
        <dbReference type="ChEBI" id="CHEBI:18420"/>
        <label>1</label>
    </ligand>
</feature>
<dbReference type="Gene3D" id="3.30.470.20">
    <property type="entry name" value="ATP-grasp fold, B domain"/>
    <property type="match status" value="1"/>
</dbReference>
<keyword evidence="15 18" id="KW-0961">Cell wall biogenesis/degradation</keyword>
<dbReference type="GO" id="GO:0046872">
    <property type="term" value="F:metal ion binding"/>
    <property type="evidence" value="ECO:0007669"/>
    <property type="project" value="UniProtKB-KW"/>
</dbReference>
<feature type="active site" evidence="19">
    <location>
        <position position="324"/>
    </location>
</feature>
<feature type="domain" description="ATP-grasp" evidence="23">
    <location>
        <begin position="143"/>
        <end position="346"/>
    </location>
</feature>
<comment type="pathway">
    <text evidence="17">Glycan biosynthesis.</text>
</comment>
<evidence type="ECO:0000259" key="23">
    <source>
        <dbReference type="PROSITE" id="PS50975"/>
    </source>
</evidence>
<dbReference type="GO" id="GO:0008360">
    <property type="term" value="P:regulation of cell shape"/>
    <property type="evidence" value="ECO:0007669"/>
    <property type="project" value="UniProtKB-KW"/>
</dbReference>
<evidence type="ECO:0000256" key="15">
    <source>
        <dbReference type="ARBA" id="ARBA00023316"/>
    </source>
</evidence>
<evidence type="ECO:0000256" key="19">
    <source>
        <dbReference type="PIRSR" id="PIRSR039102-1"/>
    </source>
</evidence>
<evidence type="ECO:0000256" key="13">
    <source>
        <dbReference type="ARBA" id="ARBA00022984"/>
    </source>
</evidence>
<evidence type="ECO:0000313" key="25">
    <source>
        <dbReference type="Proteomes" id="UP000284161"/>
    </source>
</evidence>
<accession>A0A412E013</accession>
<dbReference type="Pfam" id="PF07478">
    <property type="entry name" value="Dala_Dala_lig_C"/>
    <property type="match status" value="1"/>
</dbReference>
<dbReference type="PANTHER" id="PTHR23132">
    <property type="entry name" value="D-ALANINE--D-ALANINE LIGASE"/>
    <property type="match status" value="1"/>
</dbReference>
<evidence type="ECO:0000256" key="7">
    <source>
        <dbReference type="ARBA" id="ARBA00022598"/>
    </source>
</evidence>
<keyword evidence="13 18" id="KW-0573">Peptidoglycan synthesis</keyword>
<proteinExistence type="inferred from homology"/>
<feature type="binding site" evidence="21">
    <location>
        <position position="313"/>
    </location>
    <ligand>
        <name>Mg(2+)</name>
        <dbReference type="ChEBI" id="CHEBI:18420"/>
        <label>2</label>
    </ligand>
</feature>
<evidence type="ECO:0000256" key="22">
    <source>
        <dbReference type="PROSITE-ProRule" id="PRU00409"/>
    </source>
</evidence>
<evidence type="ECO:0000256" key="16">
    <source>
        <dbReference type="ARBA" id="ARBA00047614"/>
    </source>
</evidence>
<evidence type="ECO:0000256" key="12">
    <source>
        <dbReference type="ARBA" id="ARBA00022960"/>
    </source>
</evidence>
<name>A0A412E013_BACSE</name>
<organism evidence="24 25">
    <name type="scientific">Bacteroides stercoris</name>
    <dbReference type="NCBI Taxonomy" id="46506"/>
    <lineage>
        <taxon>Bacteria</taxon>
        <taxon>Pseudomonadati</taxon>
        <taxon>Bacteroidota</taxon>
        <taxon>Bacteroidia</taxon>
        <taxon>Bacteroidales</taxon>
        <taxon>Bacteroidaceae</taxon>
        <taxon>Bacteroides</taxon>
    </lineage>
</organism>
<comment type="cofactor">
    <cofactor evidence="21">
        <name>Mg(2+)</name>
        <dbReference type="ChEBI" id="CHEBI:18420"/>
    </cofactor>
    <cofactor evidence="21">
        <name>Mn(2+)</name>
        <dbReference type="ChEBI" id="CHEBI:29035"/>
    </cofactor>
    <text evidence="21">Binds 2 magnesium or manganese ions per subunit.</text>
</comment>
<comment type="cofactor">
    <cofactor evidence="1">
        <name>Mn(2+)</name>
        <dbReference type="ChEBI" id="CHEBI:29035"/>
    </cofactor>
</comment>
<dbReference type="UniPathway" id="UPA00219"/>
<evidence type="ECO:0000256" key="17">
    <source>
        <dbReference type="ARBA" id="ARBA00060592"/>
    </source>
</evidence>
<dbReference type="NCBIfam" id="NF002528">
    <property type="entry name" value="PRK01966.1-4"/>
    <property type="match status" value="1"/>
</dbReference>
<comment type="function">
    <text evidence="2 18">Cell wall formation.</text>
</comment>
<dbReference type="InterPro" id="IPR011127">
    <property type="entry name" value="Dala_Dala_lig_N"/>
</dbReference>
<dbReference type="Gene3D" id="3.40.50.20">
    <property type="match status" value="1"/>
</dbReference>
<dbReference type="EMBL" id="QRUB01000029">
    <property type="protein sequence ID" value="RGR25937.1"/>
    <property type="molecule type" value="Genomic_DNA"/>
</dbReference>
<evidence type="ECO:0000256" key="11">
    <source>
        <dbReference type="ARBA" id="ARBA00022842"/>
    </source>
</evidence>
<dbReference type="PROSITE" id="PS00844">
    <property type="entry name" value="DALA_DALA_LIGASE_2"/>
    <property type="match status" value="1"/>
</dbReference>
<feature type="binding site" evidence="21">
    <location>
        <position position="315"/>
    </location>
    <ligand>
        <name>Mg(2+)</name>
        <dbReference type="ChEBI" id="CHEBI:18420"/>
        <label>2</label>
    </ligand>
</feature>
<evidence type="ECO:0000256" key="20">
    <source>
        <dbReference type="PIRSR" id="PIRSR039102-2"/>
    </source>
</evidence>
<protein>
    <recommendedName>
        <fullName evidence="18">D-alanine--D-alanine ligase</fullName>
        <ecNumber evidence="18">6.3.2.4</ecNumber>
    </recommendedName>
    <alternativeName>
        <fullName evidence="18">D-Ala-D-Ala ligase</fullName>
    </alternativeName>
    <alternativeName>
        <fullName evidence="18">D-alanylalanine synthetase</fullName>
    </alternativeName>
</protein>
<dbReference type="Pfam" id="PF01820">
    <property type="entry name" value="Dala_Dala_lig_N"/>
    <property type="match status" value="1"/>
</dbReference>
<feature type="active site" evidence="19">
    <location>
        <position position="189"/>
    </location>
</feature>
<dbReference type="AlphaFoldDB" id="A0A412E013"/>
<evidence type="ECO:0000256" key="21">
    <source>
        <dbReference type="PIRSR" id="PIRSR039102-3"/>
    </source>
</evidence>
<evidence type="ECO:0000256" key="5">
    <source>
        <dbReference type="ARBA" id="ARBA00010871"/>
    </source>
</evidence>
<evidence type="ECO:0000256" key="18">
    <source>
        <dbReference type="HAMAP-Rule" id="MF_00047"/>
    </source>
</evidence>
<feature type="binding site" evidence="20">
    <location>
        <begin position="312"/>
        <end position="313"/>
    </location>
    <ligand>
        <name>ATP</name>
        <dbReference type="ChEBI" id="CHEBI:30616"/>
    </ligand>
</feature>
<feature type="binding site" evidence="20">
    <location>
        <begin position="181"/>
        <end position="183"/>
    </location>
    <ligand>
        <name>ATP</name>
        <dbReference type="ChEBI" id="CHEBI:30616"/>
    </ligand>
</feature>
<dbReference type="GO" id="GO:0008716">
    <property type="term" value="F:D-alanine-D-alanine ligase activity"/>
    <property type="evidence" value="ECO:0007669"/>
    <property type="project" value="UniProtKB-UniRule"/>
</dbReference>
<dbReference type="NCBIfam" id="NF002525">
    <property type="entry name" value="PRK01966.1-1"/>
    <property type="match status" value="1"/>
</dbReference>
<dbReference type="InterPro" id="IPR016185">
    <property type="entry name" value="PreATP-grasp_dom_sf"/>
</dbReference>
<dbReference type="HAMAP" id="MF_00047">
    <property type="entry name" value="Dala_Dala_lig"/>
    <property type="match status" value="1"/>
</dbReference>
<dbReference type="RefSeq" id="WP_117917874.1">
    <property type="nucleotide sequence ID" value="NZ_QRUB01000029.1"/>
</dbReference>
<dbReference type="GO" id="GO:0005524">
    <property type="term" value="F:ATP binding"/>
    <property type="evidence" value="ECO:0007669"/>
    <property type="project" value="UniProtKB-UniRule"/>
</dbReference>
<feature type="binding site" evidence="20">
    <location>
        <position position="139"/>
    </location>
    <ligand>
        <name>ATP</name>
        <dbReference type="ChEBI" id="CHEBI:30616"/>
    </ligand>
</feature>
<evidence type="ECO:0000256" key="4">
    <source>
        <dbReference type="ARBA" id="ARBA00004752"/>
    </source>
</evidence>
<reference evidence="24 25" key="1">
    <citation type="submission" date="2018-08" db="EMBL/GenBank/DDBJ databases">
        <title>A genome reference for cultivated species of the human gut microbiota.</title>
        <authorList>
            <person name="Zou Y."/>
            <person name="Xue W."/>
            <person name="Luo G."/>
        </authorList>
    </citation>
    <scope>NUCLEOTIDE SEQUENCE [LARGE SCALE GENOMIC DNA]</scope>
    <source>
        <strain evidence="24 25">AF25-6</strain>
    </source>
</reference>
<keyword evidence="10 22" id="KW-0067">ATP-binding</keyword>
<comment type="subcellular location">
    <subcellularLocation>
        <location evidence="3 18">Cytoplasm</location>
    </subcellularLocation>
</comment>
<dbReference type="FunFam" id="3.30.470.20:FF:000008">
    <property type="entry name" value="D-alanine--D-alanine ligase"/>
    <property type="match status" value="1"/>
</dbReference>
<dbReference type="PIRSF" id="PIRSF039102">
    <property type="entry name" value="Ddl/VanB"/>
    <property type="match status" value="1"/>
</dbReference>
<comment type="pathway">
    <text evidence="4 18">Cell wall biogenesis; peptidoglycan biosynthesis.</text>
</comment>
<keyword evidence="9 20" id="KW-0547">Nucleotide-binding</keyword>
<dbReference type="PANTHER" id="PTHR23132:SF25">
    <property type="entry name" value="D-ALANINE--D-ALANINE LIGASE A"/>
    <property type="match status" value="1"/>
</dbReference>
<dbReference type="SUPFAM" id="SSF52440">
    <property type="entry name" value="PreATP-grasp domain"/>
    <property type="match status" value="1"/>
</dbReference>